<accession>A0A517T027</accession>
<dbReference type="GO" id="GO:0020037">
    <property type="term" value="F:heme binding"/>
    <property type="evidence" value="ECO:0007669"/>
    <property type="project" value="InterPro"/>
</dbReference>
<dbReference type="Pfam" id="PF00034">
    <property type="entry name" value="Cytochrom_C"/>
    <property type="match status" value="1"/>
</dbReference>
<dbReference type="SUPFAM" id="SSF46626">
    <property type="entry name" value="Cytochrome c"/>
    <property type="match status" value="1"/>
</dbReference>
<feature type="chain" id="PRO_5022034422" evidence="5">
    <location>
        <begin position="22"/>
        <end position="834"/>
    </location>
</feature>
<dbReference type="GO" id="GO:0046872">
    <property type="term" value="F:metal ion binding"/>
    <property type="evidence" value="ECO:0007669"/>
    <property type="project" value="UniProtKB-KW"/>
</dbReference>
<dbReference type="RefSeq" id="WP_419187642.1">
    <property type="nucleotide sequence ID" value="NZ_CP036272.1"/>
</dbReference>
<evidence type="ECO:0000256" key="4">
    <source>
        <dbReference type="PROSITE-ProRule" id="PRU00433"/>
    </source>
</evidence>
<dbReference type="PANTHER" id="PTHR33546">
    <property type="entry name" value="LARGE, MULTIFUNCTIONAL SECRETED PROTEIN-RELATED"/>
    <property type="match status" value="1"/>
</dbReference>
<dbReference type="InterPro" id="IPR009056">
    <property type="entry name" value="Cyt_c-like_dom"/>
</dbReference>
<keyword evidence="1 4" id="KW-0349">Heme</keyword>
<keyword evidence="3 4" id="KW-0408">Iron</keyword>
<dbReference type="Proteomes" id="UP000315003">
    <property type="component" value="Chromosome"/>
</dbReference>
<dbReference type="Gene3D" id="2.120.10.30">
    <property type="entry name" value="TolB, C-terminal domain"/>
    <property type="match status" value="1"/>
</dbReference>
<name>A0A517T027_9BACT</name>
<evidence type="ECO:0000313" key="7">
    <source>
        <dbReference type="EMBL" id="QDT61692.1"/>
    </source>
</evidence>
<evidence type="ECO:0000259" key="6">
    <source>
        <dbReference type="PROSITE" id="PS51007"/>
    </source>
</evidence>
<evidence type="ECO:0000313" key="8">
    <source>
        <dbReference type="Proteomes" id="UP000315003"/>
    </source>
</evidence>
<proteinExistence type="predicted"/>
<feature type="domain" description="Cytochrome c" evidence="6">
    <location>
        <begin position="687"/>
        <end position="825"/>
    </location>
</feature>
<dbReference type="NCBIfam" id="TIGR02603">
    <property type="entry name" value="CxxCH_TIGR02603"/>
    <property type="match status" value="1"/>
</dbReference>
<dbReference type="SUPFAM" id="SSF50952">
    <property type="entry name" value="Soluble quinoprotein glucose dehydrogenase"/>
    <property type="match status" value="1"/>
</dbReference>
<evidence type="ECO:0000256" key="3">
    <source>
        <dbReference type="ARBA" id="ARBA00023004"/>
    </source>
</evidence>
<dbReference type="Gene3D" id="1.10.760.10">
    <property type="entry name" value="Cytochrome c-like domain"/>
    <property type="match status" value="1"/>
</dbReference>
<dbReference type="InterPro" id="IPR011042">
    <property type="entry name" value="6-blade_b-propeller_TolB-like"/>
</dbReference>
<dbReference type="InterPro" id="IPR013427">
    <property type="entry name" value="Haem-bd_dom_put"/>
</dbReference>
<dbReference type="PANTHER" id="PTHR33546:SF1">
    <property type="entry name" value="LARGE, MULTIFUNCTIONAL SECRETED PROTEIN"/>
    <property type="match status" value="1"/>
</dbReference>
<keyword evidence="5" id="KW-0732">Signal</keyword>
<organism evidence="7 8">
    <name type="scientific">Stieleria bergensis</name>
    <dbReference type="NCBI Taxonomy" id="2528025"/>
    <lineage>
        <taxon>Bacteria</taxon>
        <taxon>Pseudomonadati</taxon>
        <taxon>Planctomycetota</taxon>
        <taxon>Planctomycetia</taxon>
        <taxon>Pirellulales</taxon>
        <taxon>Pirellulaceae</taxon>
        <taxon>Stieleria</taxon>
    </lineage>
</organism>
<sequence length="834" mass="92083" precursor="true">MKRLLQSTICFLVLAASSLQAQPGDNASTRPEATPVDQIKVLDGFKVERLYSVPNEQQGSWVAVTMDDQQRFIVSDQYGGLYRFPVPAAGKTIQTKDIEKIDLDIGGAQGLLYAFDSLYCVLNTDQHGGRGLYRLTDTDGDDKFDKKEVLRTFSGRGGEHGPHAVLLSPDKKSLYIVVGNQTPVTDLDSSRVPQIWDEDLVLDRPYGRGFMKGVTAPGGWIAKTDPDGKEWELMATGFRNEYDAAFNQEGELFTFDADMEWDMNTPWYRPTRINHVVSGSEFGWRNGGGKWPADYPDSVGAIVDVGPGSPTGVTFGYGAKFPAKYQDALFVCDWSYGKLYAIHIEPDGASFKATAEPFVSAQPLPLTDIVVNPEDGAMYFAVGGRRVQSGFYRVTYVGKESTEPAPIAKPTRQAKLRKKLETLHHSGADNVDLAWKNLNSDDRSIRFAARVALEHHPLDQWQGKLADETATDRIIQASLALSRTAGDEQASATLAKLQSVDWKTLDSRQQLDLLRAFGVLLARHGKAISATDQSALASQLNQGFPTANTRLDTELLQLLVYLEHPEAASKGIALLAQAPSQEEQMGYAKSLRHLKTGWNSELRTELFNWFAKAGGYRGGASFEKFVGDMKATAVKNTPKDVRAALKSVIEQAAAKPVIAALESRPFVKDWKLADFDKTLTEDVSQGRNFANGRKMFGQAACYSCHRFNQEGGAIGPDLTSVFGKFNPRDLLEQIVVPSKVISDQYEQMTFLTLEGKVINGRIMNLANDTYRVNTNMMDPNAITTIKVDDIEQMMPSKVSMMPAGLINTLSKDDVLDLLAYMLARGNAEDQRFKK</sequence>
<keyword evidence="8" id="KW-1185">Reference proteome</keyword>
<evidence type="ECO:0000256" key="2">
    <source>
        <dbReference type="ARBA" id="ARBA00022723"/>
    </source>
</evidence>
<evidence type="ECO:0000256" key="1">
    <source>
        <dbReference type="ARBA" id="ARBA00022617"/>
    </source>
</evidence>
<protein>
    <submittedName>
        <fullName evidence="7">Cytochrome c</fullName>
    </submittedName>
</protein>
<keyword evidence="2 4" id="KW-0479">Metal-binding</keyword>
<evidence type="ECO:0000256" key="5">
    <source>
        <dbReference type="SAM" id="SignalP"/>
    </source>
</evidence>
<dbReference type="GO" id="GO:0009055">
    <property type="term" value="F:electron transfer activity"/>
    <property type="evidence" value="ECO:0007669"/>
    <property type="project" value="InterPro"/>
</dbReference>
<gene>
    <name evidence="7" type="ORF">SV7mr_42310</name>
</gene>
<dbReference type="AlphaFoldDB" id="A0A517T027"/>
<dbReference type="PROSITE" id="PS51007">
    <property type="entry name" value="CYTC"/>
    <property type="match status" value="1"/>
</dbReference>
<feature type="signal peptide" evidence="5">
    <location>
        <begin position="1"/>
        <end position="21"/>
    </location>
</feature>
<dbReference type="InterPro" id="IPR036909">
    <property type="entry name" value="Cyt_c-like_dom_sf"/>
</dbReference>
<dbReference type="InterPro" id="IPR011041">
    <property type="entry name" value="Quinoprot_gluc/sorb_DH_b-prop"/>
</dbReference>
<dbReference type="EMBL" id="CP036272">
    <property type="protein sequence ID" value="QDT61692.1"/>
    <property type="molecule type" value="Genomic_DNA"/>
</dbReference>
<reference evidence="7 8" key="1">
    <citation type="submission" date="2019-02" db="EMBL/GenBank/DDBJ databases">
        <title>Deep-cultivation of Planctomycetes and their phenomic and genomic characterization uncovers novel biology.</title>
        <authorList>
            <person name="Wiegand S."/>
            <person name="Jogler M."/>
            <person name="Boedeker C."/>
            <person name="Pinto D."/>
            <person name="Vollmers J."/>
            <person name="Rivas-Marin E."/>
            <person name="Kohn T."/>
            <person name="Peeters S.H."/>
            <person name="Heuer A."/>
            <person name="Rast P."/>
            <person name="Oberbeckmann S."/>
            <person name="Bunk B."/>
            <person name="Jeske O."/>
            <person name="Meyerdierks A."/>
            <person name="Storesund J.E."/>
            <person name="Kallscheuer N."/>
            <person name="Luecker S."/>
            <person name="Lage O.M."/>
            <person name="Pohl T."/>
            <person name="Merkel B.J."/>
            <person name="Hornburger P."/>
            <person name="Mueller R.-W."/>
            <person name="Bruemmer F."/>
            <person name="Labrenz M."/>
            <person name="Spormann A.M."/>
            <person name="Op den Camp H."/>
            <person name="Overmann J."/>
            <person name="Amann R."/>
            <person name="Jetten M.S.M."/>
            <person name="Mascher T."/>
            <person name="Medema M.H."/>
            <person name="Devos D.P."/>
            <person name="Kaster A.-K."/>
            <person name="Ovreas L."/>
            <person name="Rohde M."/>
            <person name="Galperin M.Y."/>
            <person name="Jogler C."/>
        </authorList>
    </citation>
    <scope>NUCLEOTIDE SEQUENCE [LARGE SCALE GENOMIC DNA]</scope>
    <source>
        <strain evidence="7 8">SV_7m_r</strain>
    </source>
</reference>